<keyword evidence="1 2" id="KW-0732">Signal</keyword>
<accession>A0AAW1ICC6</accession>
<dbReference type="InterPro" id="IPR036846">
    <property type="entry name" value="GM2-AP_sf"/>
</dbReference>
<evidence type="ECO:0000313" key="3">
    <source>
        <dbReference type="EMBL" id="KAK9686891.1"/>
    </source>
</evidence>
<keyword evidence="4" id="KW-1185">Reference proteome</keyword>
<gene>
    <name evidence="3" type="ORF">QE152_g36855</name>
</gene>
<name>A0AAW1ICC6_POPJA</name>
<feature type="chain" id="PRO_5043968301" evidence="2">
    <location>
        <begin position="19"/>
        <end position="168"/>
    </location>
</feature>
<dbReference type="Proteomes" id="UP001458880">
    <property type="component" value="Unassembled WGS sequence"/>
</dbReference>
<evidence type="ECO:0000256" key="2">
    <source>
        <dbReference type="SAM" id="SignalP"/>
    </source>
</evidence>
<comment type="caution">
    <text evidence="3">The sequence shown here is derived from an EMBL/GenBank/DDBJ whole genome shotgun (WGS) entry which is preliminary data.</text>
</comment>
<proteinExistence type="predicted"/>
<dbReference type="Gene3D" id="2.70.220.10">
    <property type="entry name" value="Ganglioside GM2 activator"/>
    <property type="match status" value="1"/>
</dbReference>
<dbReference type="EMBL" id="JASPKY010000678">
    <property type="protein sequence ID" value="KAK9686891.1"/>
    <property type="molecule type" value="Genomic_DNA"/>
</dbReference>
<reference evidence="3 4" key="1">
    <citation type="journal article" date="2024" name="BMC Genomics">
        <title>De novo assembly and annotation of Popillia japonica's genome with initial clues to its potential as an invasive pest.</title>
        <authorList>
            <person name="Cucini C."/>
            <person name="Boschi S."/>
            <person name="Funari R."/>
            <person name="Cardaioli E."/>
            <person name="Iannotti N."/>
            <person name="Marturano G."/>
            <person name="Paoli F."/>
            <person name="Bruttini M."/>
            <person name="Carapelli A."/>
            <person name="Frati F."/>
            <person name="Nardi F."/>
        </authorList>
    </citation>
    <scope>NUCLEOTIDE SEQUENCE [LARGE SCALE GENOMIC DNA]</scope>
    <source>
        <strain evidence="3">DMR45628</strain>
    </source>
</reference>
<dbReference type="AlphaFoldDB" id="A0AAW1ICC6"/>
<evidence type="ECO:0000313" key="4">
    <source>
        <dbReference type="Proteomes" id="UP001458880"/>
    </source>
</evidence>
<dbReference type="InterPro" id="IPR010512">
    <property type="entry name" value="DUF1091"/>
</dbReference>
<protein>
    <submittedName>
        <fullName evidence="3">Uncharacterized protein</fullName>
    </submittedName>
</protein>
<sequence>MRFPELIILHFSMNFVWGKYVITNFTQCGNPMVYINFDCKIPTTGYQFCDILHKSSVEDGENFRFESTIERLRGKKWRTLLNIKEEKGICKTLETYMKDVFYKALEISNETKQCPLRKGTIQIKNLELDENILKIIVLPKGKLRLHVKTYEKSSGKPGHCLDFEIESL</sequence>
<organism evidence="3 4">
    <name type="scientific">Popillia japonica</name>
    <name type="common">Japanese beetle</name>
    <dbReference type="NCBI Taxonomy" id="7064"/>
    <lineage>
        <taxon>Eukaryota</taxon>
        <taxon>Metazoa</taxon>
        <taxon>Ecdysozoa</taxon>
        <taxon>Arthropoda</taxon>
        <taxon>Hexapoda</taxon>
        <taxon>Insecta</taxon>
        <taxon>Pterygota</taxon>
        <taxon>Neoptera</taxon>
        <taxon>Endopterygota</taxon>
        <taxon>Coleoptera</taxon>
        <taxon>Polyphaga</taxon>
        <taxon>Scarabaeiformia</taxon>
        <taxon>Scarabaeidae</taxon>
        <taxon>Rutelinae</taxon>
        <taxon>Popillia</taxon>
    </lineage>
</organism>
<dbReference type="Pfam" id="PF06477">
    <property type="entry name" value="DUF1091"/>
    <property type="match status" value="1"/>
</dbReference>
<evidence type="ECO:0000256" key="1">
    <source>
        <dbReference type="ARBA" id="ARBA00022729"/>
    </source>
</evidence>
<feature type="signal peptide" evidence="2">
    <location>
        <begin position="1"/>
        <end position="18"/>
    </location>
</feature>